<sequence>MVEIKTYVDNSTKLIIEEIRLSRRQPTTDAHNIRMMPLIMLHNLIKIQRISHLLQWTNTSTCQTPMIMTQIIAFDLILNATTTLNVQPRHKNPDKYESSPYIRLSEGE</sequence>
<protein>
    <submittedName>
        <fullName evidence="2">Uncharacterized protein</fullName>
    </submittedName>
</protein>
<comment type="caution">
    <text evidence="2">The sequence shown here is derived from an EMBL/GenBank/DDBJ whole genome shotgun (WGS) entry which is preliminary data.</text>
</comment>
<reference evidence="2" key="1">
    <citation type="submission" date="2019-05" db="EMBL/GenBank/DDBJ databases">
        <title>The de novo reference genome and transcriptome assemblies of the wild tomato species Solanum chilense.</title>
        <authorList>
            <person name="Stam R."/>
            <person name="Nosenko T."/>
            <person name="Hoerger A.C."/>
            <person name="Stephan W."/>
            <person name="Seidel M.A."/>
            <person name="Kuhn J.M.M."/>
            <person name="Haberer G."/>
            <person name="Tellier A."/>
        </authorList>
    </citation>
    <scope>NUCLEOTIDE SEQUENCE</scope>
    <source>
        <tissue evidence="2">Mature leaves</tissue>
    </source>
</reference>
<feature type="region of interest" description="Disordered" evidence="1">
    <location>
        <begin position="87"/>
        <end position="108"/>
    </location>
</feature>
<proteinExistence type="predicted"/>
<accession>A0A6N2BBR4</accession>
<evidence type="ECO:0000256" key="1">
    <source>
        <dbReference type="SAM" id="MobiDB-lite"/>
    </source>
</evidence>
<gene>
    <name evidence="2" type="ORF">EJD97_013516</name>
</gene>
<organism evidence="2">
    <name type="scientific">Solanum chilense</name>
    <name type="common">Tomato</name>
    <name type="synonym">Lycopersicon chilense</name>
    <dbReference type="NCBI Taxonomy" id="4083"/>
    <lineage>
        <taxon>Eukaryota</taxon>
        <taxon>Viridiplantae</taxon>
        <taxon>Streptophyta</taxon>
        <taxon>Embryophyta</taxon>
        <taxon>Tracheophyta</taxon>
        <taxon>Spermatophyta</taxon>
        <taxon>Magnoliopsida</taxon>
        <taxon>eudicotyledons</taxon>
        <taxon>Gunneridae</taxon>
        <taxon>Pentapetalae</taxon>
        <taxon>asterids</taxon>
        <taxon>lamiids</taxon>
        <taxon>Solanales</taxon>
        <taxon>Solanaceae</taxon>
        <taxon>Solanoideae</taxon>
        <taxon>Solaneae</taxon>
        <taxon>Solanum</taxon>
        <taxon>Solanum subgen. Lycopersicon</taxon>
    </lineage>
</organism>
<feature type="non-terminal residue" evidence="2">
    <location>
        <position position="108"/>
    </location>
</feature>
<name>A0A6N2BBR4_SOLCI</name>
<evidence type="ECO:0000313" key="2">
    <source>
        <dbReference type="EMBL" id="TMW92086.1"/>
    </source>
</evidence>
<dbReference type="EMBL" id="RXGB01003460">
    <property type="protein sequence ID" value="TMW92086.1"/>
    <property type="molecule type" value="Genomic_DNA"/>
</dbReference>
<dbReference type="AlphaFoldDB" id="A0A6N2BBR4"/>